<dbReference type="InterPro" id="IPR050189">
    <property type="entry name" value="MFS_Efflux_Transporters"/>
</dbReference>
<reference evidence="8" key="1">
    <citation type="submission" date="2019-08" db="EMBL/GenBank/DDBJ databases">
        <authorList>
            <consortium name="GenomeTrakr network: Whole genome sequencing for foodborne pathogen traceback"/>
        </authorList>
    </citation>
    <scope>NUCLEOTIDE SEQUENCE</scope>
    <source>
        <strain evidence="8">TTU_623</strain>
    </source>
</reference>
<accession>A0A5M1DS16</accession>
<comment type="caution">
    <text evidence="8">The sequence shown here is derived from an EMBL/GenBank/DDBJ whole genome shotgun (WGS) entry which is preliminary data.</text>
</comment>
<comment type="subcellular location">
    <subcellularLocation>
        <location evidence="1">Cell membrane</location>
        <topology evidence="1">Multi-pass membrane protein</topology>
    </subcellularLocation>
</comment>
<evidence type="ECO:0000256" key="6">
    <source>
        <dbReference type="SAM" id="Phobius"/>
    </source>
</evidence>
<proteinExistence type="predicted"/>
<feature type="transmembrane region" description="Helical" evidence="6">
    <location>
        <begin position="292"/>
        <end position="316"/>
    </location>
</feature>
<dbReference type="GO" id="GO:0005886">
    <property type="term" value="C:plasma membrane"/>
    <property type="evidence" value="ECO:0007669"/>
    <property type="project" value="UniProtKB-SubCell"/>
</dbReference>
<protein>
    <submittedName>
        <fullName evidence="8">MFS transporter</fullName>
    </submittedName>
</protein>
<evidence type="ECO:0000256" key="5">
    <source>
        <dbReference type="ARBA" id="ARBA00023136"/>
    </source>
</evidence>
<dbReference type="AlphaFoldDB" id="A0A5M1DS16"/>
<feature type="domain" description="Major facilitator superfamily (MFS) profile" evidence="7">
    <location>
        <begin position="1"/>
        <end position="381"/>
    </location>
</feature>
<feature type="transmembrane region" description="Helical" evidence="6">
    <location>
        <begin position="359"/>
        <end position="377"/>
    </location>
</feature>
<gene>
    <name evidence="8" type="ORF">FSE91_04365</name>
</gene>
<organism evidence="8">
    <name type="scientific">Campylobacter upsaliensis</name>
    <dbReference type="NCBI Taxonomy" id="28080"/>
    <lineage>
        <taxon>Bacteria</taxon>
        <taxon>Pseudomonadati</taxon>
        <taxon>Campylobacterota</taxon>
        <taxon>Epsilonproteobacteria</taxon>
        <taxon>Campylobacterales</taxon>
        <taxon>Campylobacteraceae</taxon>
        <taxon>Campylobacter</taxon>
    </lineage>
</organism>
<evidence type="ECO:0000256" key="1">
    <source>
        <dbReference type="ARBA" id="ARBA00004651"/>
    </source>
</evidence>
<feature type="transmembrane region" description="Helical" evidence="6">
    <location>
        <begin position="202"/>
        <end position="225"/>
    </location>
</feature>
<evidence type="ECO:0000256" key="3">
    <source>
        <dbReference type="ARBA" id="ARBA00022692"/>
    </source>
</evidence>
<sequence length="382" mass="41141">MNNNFLLWILCFGLFGIISTELGMMGIVPIVAQKFAISIDDAGWSVSVFSLVVVFCAPIAPLLGSKLRPKSLMLISLAIFSLSSLAAMFVDSFWALLIFRAIPAFFLPIYIALALSMATRISHSKQEALKATARVFAGISAGMVLGVPIASFLGGNYSFGMAMGFFALCTSLAFVATLLFVPNMTNNEAPKITTQLEILKFPLLWVSIFAVICINAGVFGFYSYFSDFLHSITQMSFDFISIVLAVYGGMNMVGNIIAGKALAKNANATIIATLLGMILLYVFIFICAKQELALLIFAVLLGILVGIVNNAVHYVITHPYPQALDFANGLFVSSANIGISTGVALCGLCISLLNTQYTALCAIFLLIIGIATIMFRIRLEKT</sequence>
<dbReference type="InterPro" id="IPR036259">
    <property type="entry name" value="MFS_trans_sf"/>
</dbReference>
<dbReference type="EMBL" id="AAJCUB010000012">
    <property type="protein sequence ID" value="ECK6930046.1"/>
    <property type="molecule type" value="Genomic_DNA"/>
</dbReference>
<evidence type="ECO:0000256" key="4">
    <source>
        <dbReference type="ARBA" id="ARBA00022989"/>
    </source>
</evidence>
<feature type="transmembrane region" description="Helical" evidence="6">
    <location>
        <begin position="265"/>
        <end position="286"/>
    </location>
</feature>
<dbReference type="GO" id="GO:0022857">
    <property type="term" value="F:transmembrane transporter activity"/>
    <property type="evidence" value="ECO:0007669"/>
    <property type="project" value="InterPro"/>
</dbReference>
<keyword evidence="5 6" id="KW-0472">Membrane</keyword>
<dbReference type="RefSeq" id="WP_214146193.1">
    <property type="nucleotide sequence ID" value="NZ_JAHCYT010000003.1"/>
</dbReference>
<dbReference type="InterPro" id="IPR020846">
    <property type="entry name" value="MFS_dom"/>
</dbReference>
<dbReference type="SUPFAM" id="SSF103473">
    <property type="entry name" value="MFS general substrate transporter"/>
    <property type="match status" value="1"/>
</dbReference>
<keyword evidence="3 6" id="KW-0812">Transmembrane</keyword>
<evidence type="ECO:0000313" key="8">
    <source>
        <dbReference type="EMBL" id="ECK6930046.1"/>
    </source>
</evidence>
<evidence type="ECO:0000256" key="2">
    <source>
        <dbReference type="ARBA" id="ARBA00022475"/>
    </source>
</evidence>
<dbReference type="InterPro" id="IPR011701">
    <property type="entry name" value="MFS"/>
</dbReference>
<feature type="transmembrane region" description="Helical" evidence="6">
    <location>
        <begin position="237"/>
        <end position="258"/>
    </location>
</feature>
<dbReference type="Gene3D" id="1.20.1250.20">
    <property type="entry name" value="MFS general substrate transporter like domains"/>
    <property type="match status" value="1"/>
</dbReference>
<name>A0A5M1DS16_CAMUP</name>
<dbReference type="PANTHER" id="PTHR43124">
    <property type="entry name" value="PURINE EFFLUX PUMP PBUE"/>
    <property type="match status" value="1"/>
</dbReference>
<feature type="transmembrane region" description="Helical" evidence="6">
    <location>
        <begin position="159"/>
        <end position="181"/>
    </location>
</feature>
<feature type="transmembrane region" description="Helical" evidence="6">
    <location>
        <begin position="71"/>
        <end position="90"/>
    </location>
</feature>
<dbReference type="PANTHER" id="PTHR43124:SF3">
    <property type="entry name" value="CHLORAMPHENICOL EFFLUX PUMP RV0191"/>
    <property type="match status" value="1"/>
</dbReference>
<feature type="transmembrane region" description="Helical" evidence="6">
    <location>
        <begin position="328"/>
        <end position="353"/>
    </location>
</feature>
<evidence type="ECO:0000259" key="7">
    <source>
        <dbReference type="PROSITE" id="PS50850"/>
    </source>
</evidence>
<feature type="transmembrane region" description="Helical" evidence="6">
    <location>
        <begin position="131"/>
        <end position="153"/>
    </location>
</feature>
<keyword evidence="4 6" id="KW-1133">Transmembrane helix</keyword>
<dbReference type="CDD" id="cd17324">
    <property type="entry name" value="MFS_NepI_like"/>
    <property type="match status" value="1"/>
</dbReference>
<dbReference type="Pfam" id="PF07690">
    <property type="entry name" value="MFS_1"/>
    <property type="match status" value="1"/>
</dbReference>
<feature type="transmembrane region" description="Helical" evidence="6">
    <location>
        <begin position="96"/>
        <end position="119"/>
    </location>
</feature>
<feature type="transmembrane region" description="Helical" evidence="6">
    <location>
        <begin position="42"/>
        <end position="64"/>
    </location>
</feature>
<dbReference type="PROSITE" id="PS50850">
    <property type="entry name" value="MFS"/>
    <property type="match status" value="1"/>
</dbReference>
<keyword evidence="2" id="KW-1003">Cell membrane</keyword>